<sequence length="134" mass="14845">MGSEPLEYAIGVGAARDDPAMPRYTYRAEWSPEARKYIGLCLEFPTQFAYGPTAAKATAAIEQEVGAYVTEMVEDGFDPPPSLTDRKYSGRFVVRTSPVLHGKLMVEAAEQRVSLNQWVVQKLCGRPPSLDDLF</sequence>
<name>A0A100WFY2_MYCCR</name>
<dbReference type="AlphaFoldDB" id="A0A100WFY2"/>
<gene>
    <name evidence="1" type="ORF">RMCC_4532</name>
</gene>
<dbReference type="Proteomes" id="UP000069443">
    <property type="component" value="Unassembled WGS sequence"/>
</dbReference>
<evidence type="ECO:0000313" key="1">
    <source>
        <dbReference type="EMBL" id="GAS97566.1"/>
    </source>
</evidence>
<dbReference type="InterPro" id="IPR008651">
    <property type="entry name" value="Uncharacterised_HicB"/>
</dbReference>
<reference evidence="2" key="2">
    <citation type="submission" date="2016-02" db="EMBL/GenBank/DDBJ databases">
        <title>Draft genome sequence of five rapidly growing Mycobacterium species.</title>
        <authorList>
            <person name="Katahira K."/>
            <person name="Gotou Y."/>
            <person name="Iida K."/>
            <person name="Ogura Y."/>
            <person name="Hayashi T."/>
        </authorList>
    </citation>
    <scope>NUCLEOTIDE SEQUENCE [LARGE SCALE GENOMIC DNA]</scope>
    <source>
        <strain evidence="2">JCM15298</strain>
    </source>
</reference>
<dbReference type="InterPro" id="IPR035069">
    <property type="entry name" value="TTHA1013/TTHA0281-like"/>
</dbReference>
<reference evidence="2" key="1">
    <citation type="journal article" date="2016" name="Genome Announc.">
        <title>Draft Genome Sequences of Five Rapidly Growing Mycobacterium Species, M. thermoresistibile, M. fortuitum subsp. acetamidolyticum, M. canariasense, M. brisbanense, and M. novocastrense.</title>
        <authorList>
            <person name="Katahira K."/>
            <person name="Ogura Y."/>
            <person name="Gotoh Y."/>
            <person name="Hayashi T."/>
        </authorList>
    </citation>
    <scope>NUCLEOTIDE SEQUENCE [LARGE SCALE GENOMIC DNA]</scope>
    <source>
        <strain evidence="2">JCM15298</strain>
    </source>
</reference>
<protein>
    <submittedName>
        <fullName evidence="1">HicB family protein</fullName>
    </submittedName>
</protein>
<dbReference type="SUPFAM" id="SSF143100">
    <property type="entry name" value="TTHA1013/TTHA0281-like"/>
    <property type="match status" value="1"/>
</dbReference>
<dbReference type="STRING" id="228230.RMCC_4532"/>
<proteinExistence type="predicted"/>
<evidence type="ECO:0000313" key="2">
    <source>
        <dbReference type="Proteomes" id="UP000069443"/>
    </source>
</evidence>
<accession>A0A100WFY2</accession>
<keyword evidence="2" id="KW-1185">Reference proteome</keyword>
<comment type="caution">
    <text evidence="1">The sequence shown here is derived from an EMBL/GenBank/DDBJ whole genome shotgun (WGS) entry which is preliminary data.</text>
</comment>
<dbReference type="Pfam" id="PF05534">
    <property type="entry name" value="HicB"/>
    <property type="match status" value="1"/>
</dbReference>
<dbReference type="EMBL" id="BCSY01000076">
    <property type="protein sequence ID" value="GAS97566.1"/>
    <property type="molecule type" value="Genomic_DNA"/>
</dbReference>
<organism evidence="1 2">
    <name type="scientific">Mycolicibacterium canariasense</name>
    <name type="common">Mycobacterium canariasense</name>
    <dbReference type="NCBI Taxonomy" id="228230"/>
    <lineage>
        <taxon>Bacteria</taxon>
        <taxon>Bacillati</taxon>
        <taxon>Actinomycetota</taxon>
        <taxon>Actinomycetes</taxon>
        <taxon>Mycobacteriales</taxon>
        <taxon>Mycobacteriaceae</taxon>
        <taxon>Mycolicibacterium</taxon>
    </lineage>
</organism>